<comment type="caution">
    <text evidence="1">The sequence shown here is derived from an EMBL/GenBank/DDBJ whole genome shotgun (WGS) entry which is preliminary data.</text>
</comment>
<dbReference type="EMBL" id="JBBKXZ010000001">
    <property type="protein sequence ID" value="MFD3393390.1"/>
    <property type="molecule type" value="Genomic_DNA"/>
</dbReference>
<dbReference type="Proteomes" id="UP001598138">
    <property type="component" value="Unassembled WGS sequence"/>
</dbReference>
<evidence type="ECO:0000313" key="2">
    <source>
        <dbReference type="Proteomes" id="UP001598138"/>
    </source>
</evidence>
<organism evidence="1 2">
    <name type="scientific">Aquirufa avitistagni</name>
    <dbReference type="NCBI Taxonomy" id="3104728"/>
    <lineage>
        <taxon>Bacteria</taxon>
        <taxon>Pseudomonadati</taxon>
        <taxon>Bacteroidota</taxon>
        <taxon>Cytophagia</taxon>
        <taxon>Cytophagales</taxon>
        <taxon>Flectobacillaceae</taxon>
        <taxon>Aquirufa</taxon>
    </lineage>
</organism>
<proteinExistence type="predicted"/>
<sequence>MKNQHHQVAKIIFFAITISAMLSSCTKDKTLATKTSYPENSSVFKSVTKEEYLNSTPLERRFIDQIDGAVHTLDLLKKNNPQQEYEAILTIDKDPNNKFHNSILIGIVEKKSSGMQTDAEPDPVTDGKCHVCGLSSAYNCIKEVENFMDAKNKDSISATITRTADNCVDIIYH</sequence>
<protein>
    <submittedName>
        <fullName evidence="1">Uncharacterized protein</fullName>
    </submittedName>
</protein>
<keyword evidence="2" id="KW-1185">Reference proteome</keyword>
<name>A0ABW6DB72_9BACT</name>
<gene>
    <name evidence="1" type="ORF">U0R10_02030</name>
</gene>
<reference evidence="1 2" key="1">
    <citation type="submission" date="2024-03" db="EMBL/GenBank/DDBJ databases">
        <title>Aquirufa genome sequencing.</title>
        <authorList>
            <person name="Pitt A."/>
            <person name="Hahn M.W."/>
        </authorList>
    </citation>
    <scope>NUCLEOTIDE SEQUENCE [LARGE SCALE GENOMIC DNA]</scope>
    <source>
        <strain evidence="1 2">OSTEICH-129V</strain>
    </source>
</reference>
<evidence type="ECO:0000313" key="1">
    <source>
        <dbReference type="EMBL" id="MFD3393390.1"/>
    </source>
</evidence>
<accession>A0ABW6DB72</accession>
<dbReference type="PROSITE" id="PS51257">
    <property type="entry name" value="PROKAR_LIPOPROTEIN"/>
    <property type="match status" value="1"/>
</dbReference>
<dbReference type="RefSeq" id="WP_377982015.1">
    <property type="nucleotide sequence ID" value="NZ_JBBKXZ010000001.1"/>
</dbReference>